<proteinExistence type="predicted"/>
<evidence type="ECO:0008006" key="3">
    <source>
        <dbReference type="Google" id="ProtNLM"/>
    </source>
</evidence>
<keyword evidence="2" id="KW-1185">Reference proteome</keyword>
<dbReference type="Proteomes" id="UP001056255">
    <property type="component" value="Chromosome I"/>
</dbReference>
<dbReference type="RefSeq" id="WP_251875648.1">
    <property type="nucleotide sequence ID" value="NZ_CP082275.1"/>
</dbReference>
<organism evidence="1 2">
    <name type="scientific">Grimontia kaedaensis</name>
    <dbReference type="NCBI Taxonomy" id="2872157"/>
    <lineage>
        <taxon>Bacteria</taxon>
        <taxon>Pseudomonadati</taxon>
        <taxon>Pseudomonadota</taxon>
        <taxon>Gammaproteobacteria</taxon>
        <taxon>Vibrionales</taxon>
        <taxon>Vibrionaceae</taxon>
        <taxon>Grimontia</taxon>
    </lineage>
</organism>
<evidence type="ECO:0000313" key="2">
    <source>
        <dbReference type="Proteomes" id="UP001056255"/>
    </source>
</evidence>
<reference evidence="1" key="1">
    <citation type="submission" date="2021-08" db="EMBL/GenBank/DDBJ databases">
        <authorList>
            <person name="Sakaguchi M."/>
            <person name="Kikuchi T."/>
            <person name="Urbanczyk H."/>
        </authorList>
    </citation>
    <scope>NUCLEOTIDE SEQUENCE</scope>
    <source>
        <strain evidence="1">020920N</strain>
    </source>
</reference>
<accession>A0ABY4WP71</accession>
<evidence type="ECO:0000313" key="1">
    <source>
        <dbReference type="EMBL" id="USH01382.1"/>
    </source>
</evidence>
<name>A0ABY4WP71_9GAMM</name>
<dbReference type="EMBL" id="CP082275">
    <property type="protein sequence ID" value="USH01382.1"/>
    <property type="molecule type" value="Genomic_DNA"/>
</dbReference>
<protein>
    <recommendedName>
        <fullName evidence="3">TM2 domain-containing protein</fullName>
    </recommendedName>
</protein>
<sequence>MTVIWVGIKEIGFSGALRTLMGLLLVGSSLDLFDVEGKKNYQLSNAPQRRHFPI</sequence>
<gene>
    <name evidence="1" type="ORF">K6Q96_10665</name>
</gene>